<sequence>VGTIAATSLVAMKRWHGAGEALDTLTDTLSWISSINIAARAQPRLKIARDPRLERWLEAYFLTTGTLSYLLVSFNLLPTPSF</sequence>
<dbReference type="Proteomes" id="UP000002640">
    <property type="component" value="Unassembled WGS sequence"/>
</dbReference>
<dbReference type="InParanoid" id="G4ZBT8"/>
<dbReference type="AlphaFoldDB" id="G4ZBT8"/>
<keyword evidence="3" id="KW-1185">Reference proteome</keyword>
<evidence type="ECO:0000256" key="1">
    <source>
        <dbReference type="SAM" id="Phobius"/>
    </source>
</evidence>
<name>G4ZBT8_PHYSP</name>
<dbReference type="GeneID" id="20656368"/>
<reference evidence="2 3" key="1">
    <citation type="journal article" date="2006" name="Science">
        <title>Phytophthora genome sequences uncover evolutionary origins and mechanisms of pathogenesis.</title>
        <authorList>
            <person name="Tyler B.M."/>
            <person name="Tripathy S."/>
            <person name="Zhang X."/>
            <person name="Dehal P."/>
            <person name="Jiang R.H."/>
            <person name="Aerts A."/>
            <person name="Arredondo F.D."/>
            <person name="Baxter L."/>
            <person name="Bensasson D."/>
            <person name="Beynon J.L."/>
            <person name="Chapman J."/>
            <person name="Damasceno C.M."/>
            <person name="Dorrance A.E."/>
            <person name="Dou D."/>
            <person name="Dickerman A.W."/>
            <person name="Dubchak I.L."/>
            <person name="Garbelotto M."/>
            <person name="Gijzen M."/>
            <person name="Gordon S.G."/>
            <person name="Govers F."/>
            <person name="Grunwald N.J."/>
            <person name="Huang W."/>
            <person name="Ivors K.L."/>
            <person name="Jones R.W."/>
            <person name="Kamoun S."/>
            <person name="Krampis K."/>
            <person name="Lamour K.H."/>
            <person name="Lee M.K."/>
            <person name="McDonald W.H."/>
            <person name="Medina M."/>
            <person name="Meijer H.J."/>
            <person name="Nordberg E.K."/>
            <person name="Maclean D.J."/>
            <person name="Ospina-Giraldo M.D."/>
            <person name="Morris P.F."/>
            <person name="Phuntumart V."/>
            <person name="Putnam N.H."/>
            <person name="Rash S."/>
            <person name="Rose J.K."/>
            <person name="Sakihama Y."/>
            <person name="Salamov A.A."/>
            <person name="Savidor A."/>
            <person name="Scheuring C.F."/>
            <person name="Smith B.M."/>
            <person name="Sobral B.W."/>
            <person name="Terry A."/>
            <person name="Torto-Alalibo T.A."/>
            <person name="Win J."/>
            <person name="Xu Z."/>
            <person name="Zhang H."/>
            <person name="Grigoriev I.V."/>
            <person name="Rokhsar D.S."/>
            <person name="Boore J.L."/>
        </authorList>
    </citation>
    <scope>NUCLEOTIDE SEQUENCE [LARGE SCALE GENOMIC DNA]</scope>
    <source>
        <strain evidence="2 3">P6497</strain>
    </source>
</reference>
<feature type="transmembrane region" description="Helical" evidence="1">
    <location>
        <begin position="59"/>
        <end position="77"/>
    </location>
</feature>
<evidence type="ECO:0000313" key="2">
    <source>
        <dbReference type="EMBL" id="EGZ21292.1"/>
    </source>
</evidence>
<organism evidence="2 3">
    <name type="scientific">Phytophthora sojae (strain P6497)</name>
    <name type="common">Soybean stem and root rot agent</name>
    <name type="synonym">Phytophthora megasperma f. sp. glycines</name>
    <dbReference type="NCBI Taxonomy" id="1094619"/>
    <lineage>
        <taxon>Eukaryota</taxon>
        <taxon>Sar</taxon>
        <taxon>Stramenopiles</taxon>
        <taxon>Oomycota</taxon>
        <taxon>Peronosporomycetes</taxon>
        <taxon>Peronosporales</taxon>
        <taxon>Peronosporaceae</taxon>
        <taxon>Phytophthora</taxon>
    </lineage>
</organism>
<keyword evidence="1" id="KW-0812">Transmembrane</keyword>
<dbReference type="EMBL" id="JH159153">
    <property type="protein sequence ID" value="EGZ21292.1"/>
    <property type="molecule type" value="Genomic_DNA"/>
</dbReference>
<protein>
    <submittedName>
        <fullName evidence="2">Uncharacterized protein</fullName>
    </submittedName>
</protein>
<feature type="non-terminal residue" evidence="2">
    <location>
        <position position="1"/>
    </location>
</feature>
<evidence type="ECO:0000313" key="3">
    <source>
        <dbReference type="Proteomes" id="UP000002640"/>
    </source>
</evidence>
<proteinExistence type="predicted"/>
<gene>
    <name evidence="2" type="ORF">PHYSODRAFT_489003</name>
</gene>
<accession>G4ZBT8</accession>
<dbReference type="RefSeq" id="XP_009524009.1">
    <property type="nucleotide sequence ID" value="XM_009525714.1"/>
</dbReference>
<dbReference type="KEGG" id="psoj:PHYSODRAFT_489003"/>
<keyword evidence="1" id="KW-1133">Transmembrane helix</keyword>
<keyword evidence="1" id="KW-0472">Membrane</keyword>